<comment type="caution">
    <text evidence="2">The sequence shown here is derived from an EMBL/GenBank/DDBJ whole genome shotgun (WGS) entry which is preliminary data.</text>
</comment>
<proteinExistence type="predicted"/>
<dbReference type="AlphaFoldDB" id="A0A8S8ZJ49"/>
<dbReference type="EMBL" id="NMPR01000165">
    <property type="protein sequence ID" value="KAA8628751.1"/>
    <property type="molecule type" value="Genomic_DNA"/>
</dbReference>
<dbReference type="Gene3D" id="3.30.420.40">
    <property type="match status" value="2"/>
</dbReference>
<evidence type="ECO:0000256" key="1">
    <source>
        <dbReference type="SAM" id="MobiDB-lite"/>
    </source>
</evidence>
<organism evidence="2 3">
    <name type="scientific">Sordaria macrospora</name>
    <dbReference type="NCBI Taxonomy" id="5147"/>
    <lineage>
        <taxon>Eukaryota</taxon>
        <taxon>Fungi</taxon>
        <taxon>Dikarya</taxon>
        <taxon>Ascomycota</taxon>
        <taxon>Pezizomycotina</taxon>
        <taxon>Sordariomycetes</taxon>
        <taxon>Sordariomycetidae</taxon>
        <taxon>Sordariales</taxon>
        <taxon>Sordariaceae</taxon>
        <taxon>Sordaria</taxon>
    </lineage>
</organism>
<reference evidence="2 3" key="1">
    <citation type="submission" date="2017-07" db="EMBL/GenBank/DDBJ databases">
        <title>Genome sequence of the Sordaria macrospora wild type strain R19027.</title>
        <authorList>
            <person name="Nowrousian M."/>
            <person name="Teichert I."/>
            <person name="Kueck U."/>
        </authorList>
    </citation>
    <scope>NUCLEOTIDE SEQUENCE [LARGE SCALE GENOMIC DNA]</scope>
    <source>
        <strain evidence="2 3">R19027</strain>
        <tissue evidence="2">Mycelium</tissue>
    </source>
</reference>
<dbReference type="Proteomes" id="UP000433876">
    <property type="component" value="Unassembled WGS sequence"/>
</dbReference>
<feature type="region of interest" description="Disordered" evidence="1">
    <location>
        <begin position="1"/>
        <end position="21"/>
    </location>
</feature>
<feature type="compositionally biased region" description="Low complexity" evidence="1">
    <location>
        <begin position="703"/>
        <end position="713"/>
    </location>
</feature>
<evidence type="ECO:0000313" key="2">
    <source>
        <dbReference type="EMBL" id="KAA8628751.1"/>
    </source>
</evidence>
<feature type="region of interest" description="Disordered" evidence="1">
    <location>
        <begin position="561"/>
        <end position="585"/>
    </location>
</feature>
<dbReference type="VEuPathDB" id="FungiDB:SMAC_00081"/>
<evidence type="ECO:0000313" key="3">
    <source>
        <dbReference type="Proteomes" id="UP000433876"/>
    </source>
</evidence>
<gene>
    <name evidence="2" type="ORF">SMACR_00081</name>
</gene>
<feature type="compositionally biased region" description="Basic and acidic residues" evidence="1">
    <location>
        <begin position="618"/>
        <end position="629"/>
    </location>
</feature>
<feature type="region of interest" description="Disordered" evidence="1">
    <location>
        <begin position="618"/>
        <end position="761"/>
    </location>
</feature>
<name>A0A8S8ZJ49_SORMA</name>
<dbReference type="Gene3D" id="3.90.640.10">
    <property type="entry name" value="Actin, Chain A, domain 4"/>
    <property type="match status" value="1"/>
</dbReference>
<feature type="compositionally biased region" description="Polar residues" evidence="1">
    <location>
        <begin position="721"/>
        <end position="744"/>
    </location>
</feature>
<accession>A0A8S8ZJ49</accession>
<protein>
    <submittedName>
        <fullName evidence="2">Uncharacterized protein</fullName>
    </submittedName>
</protein>
<sequence>MDKTASKKLSTMAKTASKKPSAMDKTKLKKCILAIDLGSTALRAAFVECEAPYTYHPIQNRDVDAVRQFGAPVTCRGDFPVSCCPLRENPFDKIGADAVTDPGQISAKYLMYILAKVDDSVMADYPLPADILAMKDDDLLLSDCRTILAKLFSGLKDHVDDFTGRKRLCFDEIVLTIPSQWNATFENVYTSIIEDVFSYENEDGEKMKKEVHYCGEADALARYVILNEENELEDWEVVLFLDFGGHSMSYSLMELKRTKNTGGSGNSNMTFFELGSGGCAGGSEMWSHQVRQLISEKLEDNGVSDPHGEITFQLLQNFNTKKGQHLIPNMEDGVIGLASEDEQGAIATTVNLPRREVKRCFDAALKKPFAMAKRQLKKLKGFSRDYEIGVVVAGGTLMSTTARRAVFADSAIPEERIKYTADIDVIWLSSCNCHGAALAHAKKMTVAQFFANGAVIALQRKVGRGRDYAWEHFAYLLVGNDKKYVASVYNAFKGTQMRLVCNPTYFEEDAADKNKQDNVPEDISESDPNTNVKIPMGDFYDLHYLGSQRAGRLIIEASLTSPSGTASPERTLHVSISHKSRRDAPKVKVDELNLPLCLDPGHNAVHVDIDTLGSEVRDEQAELRQREGETADGNSGSRPSSSRKKSATSNASRTKRKREDTDAAPDQPSKRPRTRAAPGSDDHVQLDNYGPPGAVTSSKRKATAAPESSTTATKKARIATSAKQPNTKNIPDNNQSDENTQQANRGAATRALRYPRCVSAQ</sequence>